<dbReference type="Pfam" id="PF20160">
    <property type="entry name" value="C-JID"/>
    <property type="match status" value="1"/>
</dbReference>
<keyword evidence="1" id="KW-0433">Leucine-rich repeat</keyword>
<gene>
    <name evidence="5" type="primary">LOC110766219</name>
</gene>
<dbReference type="InterPro" id="IPR032675">
    <property type="entry name" value="LRR_dom_sf"/>
</dbReference>
<proteinExistence type="predicted"/>
<evidence type="ECO:0000313" key="5">
    <source>
        <dbReference type="RefSeq" id="XP_021825200.1"/>
    </source>
</evidence>
<dbReference type="Proteomes" id="UP000515124">
    <property type="component" value="Unplaced"/>
</dbReference>
<dbReference type="SUPFAM" id="SSF52058">
    <property type="entry name" value="L domain-like"/>
    <property type="match status" value="1"/>
</dbReference>
<reference evidence="5" key="1">
    <citation type="submission" date="2025-08" db="UniProtKB">
        <authorList>
            <consortium name="RefSeq"/>
        </authorList>
    </citation>
    <scope>IDENTIFICATION</scope>
</reference>
<feature type="domain" description="C-JID" evidence="3">
    <location>
        <begin position="214"/>
        <end position="362"/>
    </location>
</feature>
<dbReference type="RefSeq" id="XP_021825200.1">
    <property type="nucleotide sequence ID" value="XM_021969508.1"/>
</dbReference>
<dbReference type="Gene3D" id="3.80.10.10">
    <property type="entry name" value="Ribonuclease Inhibitor"/>
    <property type="match status" value="1"/>
</dbReference>
<name>A0A6P5TDQ8_PRUAV</name>
<protein>
    <submittedName>
        <fullName evidence="5">Uncharacterized protein LOC110766219</fullName>
    </submittedName>
</protein>
<dbReference type="KEGG" id="pavi:110766219"/>
<evidence type="ECO:0000259" key="3">
    <source>
        <dbReference type="Pfam" id="PF20160"/>
    </source>
</evidence>
<keyword evidence="4" id="KW-1185">Reference proteome</keyword>
<keyword evidence="2" id="KW-0677">Repeat</keyword>
<dbReference type="GeneID" id="110766219"/>
<organism evidence="4 5">
    <name type="scientific">Prunus avium</name>
    <name type="common">Cherry</name>
    <name type="synonym">Cerasus avium</name>
    <dbReference type="NCBI Taxonomy" id="42229"/>
    <lineage>
        <taxon>Eukaryota</taxon>
        <taxon>Viridiplantae</taxon>
        <taxon>Streptophyta</taxon>
        <taxon>Embryophyta</taxon>
        <taxon>Tracheophyta</taxon>
        <taxon>Spermatophyta</taxon>
        <taxon>Magnoliopsida</taxon>
        <taxon>eudicotyledons</taxon>
        <taxon>Gunneridae</taxon>
        <taxon>Pentapetalae</taxon>
        <taxon>rosids</taxon>
        <taxon>fabids</taxon>
        <taxon>Rosales</taxon>
        <taxon>Rosaceae</taxon>
        <taxon>Amygdaloideae</taxon>
        <taxon>Amygdaleae</taxon>
        <taxon>Prunus</taxon>
    </lineage>
</organism>
<dbReference type="AlphaFoldDB" id="A0A6P5TDQ8"/>
<evidence type="ECO:0000256" key="1">
    <source>
        <dbReference type="ARBA" id="ARBA00022614"/>
    </source>
</evidence>
<evidence type="ECO:0000313" key="4">
    <source>
        <dbReference type="Proteomes" id="UP000515124"/>
    </source>
</evidence>
<evidence type="ECO:0000256" key="2">
    <source>
        <dbReference type="ARBA" id="ARBA00022737"/>
    </source>
</evidence>
<dbReference type="InterPro" id="IPR045344">
    <property type="entry name" value="C-JID"/>
</dbReference>
<sequence length="376" mass="42312">MQGKRWAVCYTHILRHRSITCKKTAGELCRCICTTGRTFQGKYRQGGQVESCFDEAADLSGFDNSNRTFQGNPDFLVCLTTLQELDLSGTMIESIPATIKQSSELSILHLSNCKSLHSLPELPVLTCVEAHGCTSLKTVASTSRTALTQGWGEYLPLIRLDEKFLFSNCQNLDQNACSNIMADVHLRIMPMATAISKLREEREYERFGSVYIVCPGNEIPNWFIYQNEGSSIKIKLPSNSLGTDFLGCAVSVVAFDNYTSKHLGGATWCLALNCRPKYKVDDVVLALNAMVMPLLSMGNRVTDTSFDFYQMDQYLPVDLYKDPFFPADFQMDMNDLPYRPVYHLQVKTKKCGISLLYAQDAEKLKSHVVSCRQNRE</sequence>
<accession>A0A6P5TDQ8</accession>